<evidence type="ECO:0000259" key="3">
    <source>
        <dbReference type="Pfam" id="PF02678"/>
    </source>
</evidence>
<dbReference type="InterPro" id="IPR003829">
    <property type="entry name" value="Pirin_N_dom"/>
</dbReference>
<gene>
    <name evidence="5" type="ORF">DJ021_08525</name>
</gene>
<name>A0A328AZ33_9CAUL</name>
<dbReference type="InterPro" id="IPR012093">
    <property type="entry name" value="Pirin"/>
</dbReference>
<dbReference type="PANTHER" id="PTHR13903">
    <property type="entry name" value="PIRIN-RELATED"/>
    <property type="match status" value="1"/>
</dbReference>
<dbReference type="Gene3D" id="2.60.120.10">
    <property type="entry name" value="Jelly Rolls"/>
    <property type="match status" value="2"/>
</dbReference>
<evidence type="ECO:0000313" key="5">
    <source>
        <dbReference type="EMBL" id="RAK59847.1"/>
    </source>
</evidence>
<accession>A0A328AZ33</accession>
<dbReference type="InterPro" id="IPR008778">
    <property type="entry name" value="Pirin_C_dom"/>
</dbReference>
<dbReference type="AlphaFoldDB" id="A0A328AZ33"/>
<dbReference type="Proteomes" id="UP000249842">
    <property type="component" value="Unassembled WGS sequence"/>
</dbReference>
<proteinExistence type="inferred from homology"/>
<keyword evidence="6" id="KW-1185">Reference proteome</keyword>
<dbReference type="InterPro" id="IPR011051">
    <property type="entry name" value="RmlC_Cupin_sf"/>
</dbReference>
<sequence>MGLPSTGTAMWSGIKIVPPCGRGGRGNISSPGHKTIPGYAMTRLISHVETTAPPEPGFIGEGHTAVEVLRPTAIAASDPFVLLMDDRLDIPVRRIIGGAHPHAGLETVTLILEGSLFDRDEGRMDAGDVVWMTAGRGIIHNEAVETQGRTRILQLWIALPAADRALPPRFQIIPRDQAPVVRGPGAEARLYSGTSGRAASATANRVPVTMIDLKLEPNASFRQDLPGSYNGFVYVLEGAVRVGGETIAAGQTGWFAPSEATDLVLEAQAGGARLVLYAGVPIGEPLIQHGPFVADSAATINDQFRRFRAGEFTRMSQLRPMEPAQAAPAASR</sequence>
<evidence type="ECO:0000259" key="4">
    <source>
        <dbReference type="Pfam" id="PF05726"/>
    </source>
</evidence>
<dbReference type="EMBL" id="QFYP01000001">
    <property type="protein sequence ID" value="RAK59847.1"/>
    <property type="molecule type" value="Genomic_DNA"/>
</dbReference>
<dbReference type="SUPFAM" id="SSF51182">
    <property type="entry name" value="RmlC-like cupins"/>
    <property type="match status" value="1"/>
</dbReference>
<evidence type="ECO:0000256" key="2">
    <source>
        <dbReference type="RuleBase" id="RU003457"/>
    </source>
</evidence>
<evidence type="ECO:0000256" key="1">
    <source>
        <dbReference type="ARBA" id="ARBA00008416"/>
    </source>
</evidence>
<dbReference type="PANTHER" id="PTHR13903:SF8">
    <property type="entry name" value="PIRIN"/>
    <property type="match status" value="1"/>
</dbReference>
<protein>
    <submittedName>
        <fullName evidence="5">Pirin family protein</fullName>
    </submittedName>
</protein>
<comment type="caution">
    <text evidence="5">The sequence shown here is derived from an EMBL/GenBank/DDBJ whole genome shotgun (WGS) entry which is preliminary data.</text>
</comment>
<dbReference type="Pfam" id="PF02678">
    <property type="entry name" value="Pirin"/>
    <property type="match status" value="1"/>
</dbReference>
<dbReference type="Pfam" id="PF05726">
    <property type="entry name" value="Pirin_C"/>
    <property type="match status" value="1"/>
</dbReference>
<feature type="domain" description="Pirin N-terminal" evidence="3">
    <location>
        <begin position="98"/>
        <end position="157"/>
    </location>
</feature>
<evidence type="ECO:0000313" key="6">
    <source>
        <dbReference type="Proteomes" id="UP000249842"/>
    </source>
</evidence>
<dbReference type="InterPro" id="IPR014710">
    <property type="entry name" value="RmlC-like_jellyroll"/>
</dbReference>
<feature type="domain" description="Pirin C-terminal" evidence="4">
    <location>
        <begin position="211"/>
        <end position="312"/>
    </location>
</feature>
<reference evidence="6" key="1">
    <citation type="submission" date="2018-05" db="EMBL/GenBank/DDBJ databases">
        <authorList>
            <person name="Li X."/>
        </authorList>
    </citation>
    <scope>NUCLEOTIDE SEQUENCE [LARGE SCALE GENOMIC DNA]</scope>
    <source>
        <strain evidence="6">HKS-05</strain>
    </source>
</reference>
<comment type="similarity">
    <text evidence="1 2">Belongs to the pirin family.</text>
</comment>
<organism evidence="5 6">
    <name type="scientific">Phenylobacterium hankyongense</name>
    <dbReference type="NCBI Taxonomy" id="1813876"/>
    <lineage>
        <taxon>Bacteria</taxon>
        <taxon>Pseudomonadati</taxon>
        <taxon>Pseudomonadota</taxon>
        <taxon>Alphaproteobacteria</taxon>
        <taxon>Caulobacterales</taxon>
        <taxon>Caulobacteraceae</taxon>
        <taxon>Phenylobacterium</taxon>
    </lineage>
</organism>
<dbReference type="CDD" id="cd02247">
    <property type="entry name" value="cupin_pirin_C"/>
    <property type="match status" value="1"/>
</dbReference>